<keyword evidence="3" id="KW-1185">Reference proteome</keyword>
<protein>
    <submittedName>
        <fullName evidence="2">Uncharacterized protein</fullName>
    </submittedName>
</protein>
<feature type="compositionally biased region" description="Basic and acidic residues" evidence="1">
    <location>
        <begin position="20"/>
        <end position="30"/>
    </location>
</feature>
<dbReference type="AlphaFoldDB" id="A0AAV2FW91"/>
<reference evidence="2 3" key="1">
    <citation type="submission" date="2024-04" db="EMBL/GenBank/DDBJ databases">
        <authorList>
            <person name="Fracassetti M."/>
        </authorList>
    </citation>
    <scope>NUCLEOTIDE SEQUENCE [LARGE SCALE GENOMIC DNA]</scope>
</reference>
<gene>
    <name evidence="2" type="ORF">LTRI10_LOCUS42563</name>
</gene>
<dbReference type="PANTHER" id="PTHR47820">
    <property type="entry name" value="BNAC05G24000D PROTEIN"/>
    <property type="match status" value="1"/>
</dbReference>
<dbReference type="EMBL" id="OZ034820">
    <property type="protein sequence ID" value="CAL1402574.1"/>
    <property type="molecule type" value="Genomic_DNA"/>
</dbReference>
<dbReference type="PANTHER" id="PTHR47820:SF3">
    <property type="entry name" value="OS07G0499800 PROTEIN"/>
    <property type="match status" value="1"/>
</dbReference>
<feature type="compositionally biased region" description="Polar residues" evidence="1">
    <location>
        <begin position="79"/>
        <end position="98"/>
    </location>
</feature>
<sequence>MASSQVEIVASSSPFGYVLRDRNRPNRCNRETSNTNSSSVAAFQKNLEVLVRDHLHTCISISPDKNSLAQPNNESLDSITISSSKRNSPPKNETMNNFSSSCSSTRVSSRQARNLDRWAAKHMVSTIERQNKESELWVVASSNPCSSSNSKEVGNCVISSQNSIAESEYCSSKSQIGASSLVQIWEARLN</sequence>
<name>A0AAV2FW91_9ROSI</name>
<dbReference type="Proteomes" id="UP001497516">
    <property type="component" value="Chromosome 7"/>
</dbReference>
<feature type="region of interest" description="Disordered" evidence="1">
    <location>
        <begin position="79"/>
        <end position="103"/>
    </location>
</feature>
<proteinExistence type="predicted"/>
<evidence type="ECO:0000313" key="3">
    <source>
        <dbReference type="Proteomes" id="UP001497516"/>
    </source>
</evidence>
<organism evidence="2 3">
    <name type="scientific">Linum trigynum</name>
    <dbReference type="NCBI Taxonomy" id="586398"/>
    <lineage>
        <taxon>Eukaryota</taxon>
        <taxon>Viridiplantae</taxon>
        <taxon>Streptophyta</taxon>
        <taxon>Embryophyta</taxon>
        <taxon>Tracheophyta</taxon>
        <taxon>Spermatophyta</taxon>
        <taxon>Magnoliopsida</taxon>
        <taxon>eudicotyledons</taxon>
        <taxon>Gunneridae</taxon>
        <taxon>Pentapetalae</taxon>
        <taxon>rosids</taxon>
        <taxon>fabids</taxon>
        <taxon>Malpighiales</taxon>
        <taxon>Linaceae</taxon>
        <taxon>Linum</taxon>
    </lineage>
</organism>
<evidence type="ECO:0000313" key="2">
    <source>
        <dbReference type="EMBL" id="CAL1402574.1"/>
    </source>
</evidence>
<evidence type="ECO:0000256" key="1">
    <source>
        <dbReference type="SAM" id="MobiDB-lite"/>
    </source>
</evidence>
<accession>A0AAV2FW91</accession>
<feature type="region of interest" description="Disordered" evidence="1">
    <location>
        <begin position="20"/>
        <end position="39"/>
    </location>
</feature>